<dbReference type="AlphaFoldDB" id="A0A699GNM9"/>
<gene>
    <name evidence="5" type="ORF">Tci_115636</name>
</gene>
<sequence>MDSVIPLGQKNTLAEYMILFGVDNRPPMLDKDLVAKDLWERVQLLIYRREFNKGVLEGVFYVAWWCIWFFTNQLLFAAKKPRKDVLFDEIVLRSFNWCSARRLPKIQETEPLFKMARLQCNKYMGDKPKRQRNAAWYKEKEMLAEAKDDGQIFDEEQLAFLADPGVPDGQVVQTIIINNVAFQTEDLDTYDSDYDDISNAQAVLMANISNYGFDVISEENVQDTHLQAQQDSIILYVIEQMSKQIINHVNNWKKANKDQNNESVTAELERYKERVKTFEQRLNIDLNSHEKMIDSQMDDIIKEKLAQKEQVDSLEQNLSKQNKESECLLQTFTDFKHESKEKEDKNIENKIDLEKKIKKLDNIIFKVGQSAHTVHIFFEKNDLKAQLEDKDTTICKLNNITKSLREKSKDENVNYDYGEIETKNIELENSVAKFSSENERLCNEINHVKQNVQARFRKALLQNMKAHIDYLKYTKEQADILRRIVKQAKVKQPLDNALDFAYCSLVSGLQIFKTHDKEPLSAHELCKLDSKADIGIFVGYAPAKKAFRIYNKRTYKIIETIHVTFDELTAMAYGQFSSGLGLHYLTPATSSSGFVSNTVSQQPCIPPNRDDWDHLFQPMFDEYFTPPSIAVSPVQEAAVSRAVVLAESSVSTSIDQDTPSTSTPSTQEQEQSQNISQGFEESPKTLIFRDDPLNKSPHEVSTSQGSSLNMRQTHTPFESLSRWTKDHLIANVINDRSRSVSTRKQLQTDAMWCYFDGFLTSIVPKNFKQEMTEPSWIEAMQEEIHEFERLQVWKLVPCPNKVFLIKLKWIYKVKTDEFSGVLKNKTRLVAQGL</sequence>
<evidence type="ECO:0000313" key="5">
    <source>
        <dbReference type="EMBL" id="GEV43659.1"/>
    </source>
</evidence>
<dbReference type="EMBL" id="BKCJ010023476">
    <property type="protein sequence ID" value="GEV43659.1"/>
    <property type="molecule type" value="Genomic_DNA"/>
</dbReference>
<keyword evidence="3" id="KW-0472">Membrane</keyword>
<comment type="caution">
    <text evidence="5">The sequence shown here is derived from an EMBL/GenBank/DDBJ whole genome shotgun (WGS) entry which is preliminary data.</text>
</comment>
<evidence type="ECO:0000259" key="4">
    <source>
        <dbReference type="Pfam" id="PF25597"/>
    </source>
</evidence>
<protein>
    <recommendedName>
        <fullName evidence="4">Retroviral polymerase SH3-like domain-containing protein</fullName>
    </recommendedName>
</protein>
<feature type="transmembrane region" description="Helical" evidence="3">
    <location>
        <begin position="58"/>
        <end position="78"/>
    </location>
</feature>
<feature type="compositionally biased region" description="Basic and acidic residues" evidence="2">
    <location>
        <begin position="681"/>
        <end position="698"/>
    </location>
</feature>
<keyword evidence="3" id="KW-0812">Transmembrane</keyword>
<accession>A0A699GNM9</accession>
<reference evidence="5" key="1">
    <citation type="journal article" date="2019" name="Sci. Rep.">
        <title>Draft genome of Tanacetum cinerariifolium, the natural source of mosquito coil.</title>
        <authorList>
            <person name="Yamashiro T."/>
            <person name="Shiraishi A."/>
            <person name="Satake H."/>
            <person name="Nakayama K."/>
        </authorList>
    </citation>
    <scope>NUCLEOTIDE SEQUENCE</scope>
</reference>
<feature type="domain" description="Retroviral polymerase SH3-like" evidence="4">
    <location>
        <begin position="525"/>
        <end position="568"/>
    </location>
</feature>
<evidence type="ECO:0000256" key="3">
    <source>
        <dbReference type="SAM" id="Phobius"/>
    </source>
</evidence>
<feature type="compositionally biased region" description="Low complexity" evidence="2">
    <location>
        <begin position="651"/>
        <end position="673"/>
    </location>
</feature>
<keyword evidence="1" id="KW-0175">Coiled coil</keyword>
<organism evidence="5">
    <name type="scientific">Tanacetum cinerariifolium</name>
    <name type="common">Dalmatian daisy</name>
    <name type="synonym">Chrysanthemum cinerariifolium</name>
    <dbReference type="NCBI Taxonomy" id="118510"/>
    <lineage>
        <taxon>Eukaryota</taxon>
        <taxon>Viridiplantae</taxon>
        <taxon>Streptophyta</taxon>
        <taxon>Embryophyta</taxon>
        <taxon>Tracheophyta</taxon>
        <taxon>Spermatophyta</taxon>
        <taxon>Magnoliopsida</taxon>
        <taxon>eudicotyledons</taxon>
        <taxon>Gunneridae</taxon>
        <taxon>Pentapetalae</taxon>
        <taxon>asterids</taxon>
        <taxon>campanulids</taxon>
        <taxon>Asterales</taxon>
        <taxon>Asteraceae</taxon>
        <taxon>Asteroideae</taxon>
        <taxon>Anthemideae</taxon>
        <taxon>Anthemidinae</taxon>
        <taxon>Tanacetum</taxon>
    </lineage>
</organism>
<keyword evidence="3" id="KW-1133">Transmembrane helix</keyword>
<feature type="coiled-coil region" evidence="1">
    <location>
        <begin position="424"/>
        <end position="451"/>
    </location>
</feature>
<feature type="coiled-coil region" evidence="1">
    <location>
        <begin position="254"/>
        <end position="331"/>
    </location>
</feature>
<feature type="compositionally biased region" description="Polar residues" evidence="2">
    <location>
        <begin position="699"/>
        <end position="711"/>
    </location>
</feature>
<proteinExistence type="predicted"/>
<name>A0A699GNM9_TANCI</name>
<feature type="region of interest" description="Disordered" evidence="2">
    <location>
        <begin position="650"/>
        <end position="711"/>
    </location>
</feature>
<evidence type="ECO:0000256" key="1">
    <source>
        <dbReference type="SAM" id="Coils"/>
    </source>
</evidence>
<dbReference type="InterPro" id="IPR057670">
    <property type="entry name" value="SH3_retrovirus"/>
</dbReference>
<dbReference type="Pfam" id="PF25597">
    <property type="entry name" value="SH3_retrovirus"/>
    <property type="match status" value="1"/>
</dbReference>
<evidence type="ECO:0000256" key="2">
    <source>
        <dbReference type="SAM" id="MobiDB-lite"/>
    </source>
</evidence>